<evidence type="ECO:0000313" key="1">
    <source>
        <dbReference type="EMBL" id="CAF9943124.1"/>
    </source>
</evidence>
<accession>A0A8H3J9Y6</accession>
<evidence type="ECO:0000313" key="2">
    <source>
        <dbReference type="Proteomes" id="UP000664203"/>
    </source>
</evidence>
<name>A0A8H3J9Y6_9LECA</name>
<protein>
    <submittedName>
        <fullName evidence="1">Uncharacterized protein</fullName>
    </submittedName>
</protein>
<dbReference type="AlphaFoldDB" id="A0A8H3J9Y6"/>
<dbReference type="OrthoDB" id="5430618at2759"/>
<comment type="caution">
    <text evidence="1">The sequence shown here is derived from an EMBL/GenBank/DDBJ whole genome shotgun (WGS) entry which is preliminary data.</text>
</comment>
<organism evidence="1 2">
    <name type="scientific">Alectoria fallacina</name>
    <dbReference type="NCBI Taxonomy" id="1903189"/>
    <lineage>
        <taxon>Eukaryota</taxon>
        <taxon>Fungi</taxon>
        <taxon>Dikarya</taxon>
        <taxon>Ascomycota</taxon>
        <taxon>Pezizomycotina</taxon>
        <taxon>Lecanoromycetes</taxon>
        <taxon>OSLEUM clade</taxon>
        <taxon>Lecanoromycetidae</taxon>
        <taxon>Lecanorales</taxon>
        <taxon>Lecanorineae</taxon>
        <taxon>Parmeliaceae</taxon>
        <taxon>Alectoria</taxon>
    </lineage>
</organism>
<dbReference type="Proteomes" id="UP000664203">
    <property type="component" value="Unassembled WGS sequence"/>
</dbReference>
<sequence>MDDYPQVAISVGNPGDVVIVRFAMYTIAAAIRDIMARNKFQTSQFVGMWLGVQVVLFQKRSTVNDNTTTIPINIGDLNINATWNNDQLWASLTYKTKEISKKDMFMAIILALLTLARYVNEERVCVLTITDFAITATVTTFFIRVTGIPPRLQPLQYGNLISLLTKLPAVLLREDMFCETDIVVKDDNVVVGKGTMRLTTPSGFVGVPSIAN</sequence>
<keyword evidence="2" id="KW-1185">Reference proteome</keyword>
<gene>
    <name evidence="1" type="ORF">ALECFALPRED_010626</name>
</gene>
<proteinExistence type="predicted"/>
<dbReference type="EMBL" id="CAJPDR010000898">
    <property type="protein sequence ID" value="CAF9943124.1"/>
    <property type="molecule type" value="Genomic_DNA"/>
</dbReference>
<reference evidence="1" key="1">
    <citation type="submission" date="2021-03" db="EMBL/GenBank/DDBJ databases">
        <authorList>
            <person name="Tagirdzhanova G."/>
        </authorList>
    </citation>
    <scope>NUCLEOTIDE SEQUENCE</scope>
</reference>